<protein>
    <submittedName>
        <fullName evidence="1">Uncharacterized protein</fullName>
    </submittedName>
</protein>
<dbReference type="AlphaFoldDB" id="A0A6F8XMI2"/>
<evidence type="ECO:0000313" key="2">
    <source>
        <dbReference type="Proteomes" id="UP000502508"/>
    </source>
</evidence>
<keyword evidence="2" id="KW-1185">Reference proteome</keyword>
<gene>
    <name evidence="1" type="ORF">Pflav_014440</name>
</gene>
<sequence length="54" mass="5168">MTVHGGDINGDGNADLWAVGPEATATPWLVTNLAAGTGTIAAGPSGTIGTNTSS</sequence>
<dbReference type="RefSeq" id="WP_173034596.1">
    <property type="nucleotide sequence ID" value="NZ_AP022870.1"/>
</dbReference>
<reference evidence="1 2" key="1">
    <citation type="submission" date="2020-03" db="EMBL/GenBank/DDBJ databases">
        <title>Whole genome shotgun sequence of Phytohabitans flavus NBRC 107702.</title>
        <authorList>
            <person name="Komaki H."/>
            <person name="Tamura T."/>
        </authorList>
    </citation>
    <scope>NUCLEOTIDE SEQUENCE [LARGE SCALE GENOMIC DNA]</scope>
    <source>
        <strain evidence="1 2">NBRC 107702</strain>
    </source>
</reference>
<proteinExistence type="predicted"/>
<dbReference type="Proteomes" id="UP000502508">
    <property type="component" value="Chromosome"/>
</dbReference>
<evidence type="ECO:0000313" key="1">
    <source>
        <dbReference type="EMBL" id="BCB75034.1"/>
    </source>
</evidence>
<dbReference type="EMBL" id="AP022870">
    <property type="protein sequence ID" value="BCB75034.1"/>
    <property type="molecule type" value="Genomic_DNA"/>
</dbReference>
<name>A0A6F8XMI2_9ACTN</name>
<organism evidence="1 2">
    <name type="scientific">Phytohabitans flavus</name>
    <dbReference type="NCBI Taxonomy" id="1076124"/>
    <lineage>
        <taxon>Bacteria</taxon>
        <taxon>Bacillati</taxon>
        <taxon>Actinomycetota</taxon>
        <taxon>Actinomycetes</taxon>
        <taxon>Micromonosporales</taxon>
        <taxon>Micromonosporaceae</taxon>
    </lineage>
</organism>
<reference evidence="1 2" key="2">
    <citation type="submission" date="2020-03" db="EMBL/GenBank/DDBJ databases">
        <authorList>
            <person name="Ichikawa N."/>
            <person name="Kimura A."/>
            <person name="Kitahashi Y."/>
            <person name="Uohara A."/>
        </authorList>
    </citation>
    <scope>NUCLEOTIDE SEQUENCE [LARGE SCALE GENOMIC DNA]</scope>
    <source>
        <strain evidence="1 2">NBRC 107702</strain>
    </source>
</reference>
<dbReference type="KEGG" id="pfla:Pflav_014440"/>
<accession>A0A6F8XMI2</accession>